<accession>A0A226DV49</accession>
<evidence type="ECO:0000313" key="3">
    <source>
        <dbReference type="Proteomes" id="UP000198287"/>
    </source>
</evidence>
<feature type="chain" id="PRO_5013211642" evidence="1">
    <location>
        <begin position="25"/>
        <end position="459"/>
    </location>
</feature>
<gene>
    <name evidence="2" type="ORF">Fcan01_16368</name>
</gene>
<protein>
    <submittedName>
        <fullName evidence="2">Uncharacterized protein</fullName>
    </submittedName>
</protein>
<dbReference type="AlphaFoldDB" id="A0A226DV49"/>
<dbReference type="EMBL" id="LNIX01000011">
    <property type="protein sequence ID" value="OXA48898.1"/>
    <property type="molecule type" value="Genomic_DNA"/>
</dbReference>
<reference evidence="2 3" key="1">
    <citation type="submission" date="2015-12" db="EMBL/GenBank/DDBJ databases">
        <title>The genome of Folsomia candida.</title>
        <authorList>
            <person name="Faddeeva A."/>
            <person name="Derks M.F."/>
            <person name="Anvar Y."/>
            <person name="Smit S."/>
            <person name="Van Straalen N."/>
            <person name="Roelofs D."/>
        </authorList>
    </citation>
    <scope>NUCLEOTIDE SEQUENCE [LARGE SCALE GENOMIC DNA]</scope>
    <source>
        <strain evidence="2 3">VU population</strain>
        <tissue evidence="2">Whole body</tissue>
    </source>
</reference>
<feature type="signal peptide" evidence="1">
    <location>
        <begin position="1"/>
        <end position="24"/>
    </location>
</feature>
<keyword evidence="1" id="KW-0732">Signal</keyword>
<evidence type="ECO:0000256" key="1">
    <source>
        <dbReference type="SAM" id="SignalP"/>
    </source>
</evidence>
<dbReference type="Proteomes" id="UP000198287">
    <property type="component" value="Unassembled WGS sequence"/>
</dbReference>
<evidence type="ECO:0000313" key="2">
    <source>
        <dbReference type="EMBL" id="OXA48898.1"/>
    </source>
</evidence>
<comment type="caution">
    <text evidence="2">The sequence shown here is derived from an EMBL/GenBank/DDBJ whole genome shotgun (WGS) entry which is preliminary data.</text>
</comment>
<organism evidence="2 3">
    <name type="scientific">Folsomia candida</name>
    <name type="common">Springtail</name>
    <dbReference type="NCBI Taxonomy" id="158441"/>
    <lineage>
        <taxon>Eukaryota</taxon>
        <taxon>Metazoa</taxon>
        <taxon>Ecdysozoa</taxon>
        <taxon>Arthropoda</taxon>
        <taxon>Hexapoda</taxon>
        <taxon>Collembola</taxon>
        <taxon>Entomobryomorpha</taxon>
        <taxon>Isotomoidea</taxon>
        <taxon>Isotomidae</taxon>
        <taxon>Proisotominae</taxon>
        <taxon>Folsomia</taxon>
    </lineage>
</organism>
<sequence length="459" mass="53186">MGSSNRFQLLVLVFLVTQFSGNGAAIHASKRAQEFSIEPRGIGRSKPDACFNAEVHKRPTKISDFVHTYVLIPFLSKLTTALNKKEDNKCVNITDNSLLRDTILPVCEFLAENQNEDTVQELVSVLTALHNFGRNFSWQQLENITIRIIVWQKVKSCSHFPQEFKMCKCNDEKKDNCKLKFSDIKLKHCTTSDTLRNMLKVQDWRIDFIGKRATPTEKKADITSLGLIYFGVDTTSETANVENKFESKVVVNLGTKKYWYEYSQQKLIPICHNYTYPDWWLLDEKEKTTFVLLKLERQEETQWDISYYKTCCAWTHPEIVIPGNLKVERKKVKILFENDHDCIDTGDGRREKCIECKIRENGGRCRGKVKDKDWRDFTFSDNSTADLSIQMLAHGWPIAERELLKKCQDSDKMFAASQFEKIEAYWMKECSDFEILEWKVGHVGEGEVGCSSVKKRRGD</sequence>
<keyword evidence="3" id="KW-1185">Reference proteome</keyword>
<name>A0A226DV49_FOLCA</name>
<proteinExistence type="predicted"/>